<keyword evidence="1" id="KW-0812">Transmembrane</keyword>
<evidence type="ECO:0000313" key="2">
    <source>
        <dbReference type="EMBL" id="CAB4991463.1"/>
    </source>
</evidence>
<evidence type="ECO:0000256" key="1">
    <source>
        <dbReference type="SAM" id="Phobius"/>
    </source>
</evidence>
<feature type="transmembrane region" description="Helical" evidence="1">
    <location>
        <begin position="178"/>
        <end position="199"/>
    </location>
</feature>
<gene>
    <name evidence="2" type="ORF">UFOPK3967_01031</name>
</gene>
<proteinExistence type="predicted"/>
<feature type="transmembrane region" description="Helical" evidence="1">
    <location>
        <begin position="54"/>
        <end position="74"/>
    </location>
</feature>
<keyword evidence="1" id="KW-1133">Transmembrane helix</keyword>
<reference evidence="2" key="1">
    <citation type="submission" date="2020-05" db="EMBL/GenBank/DDBJ databases">
        <authorList>
            <person name="Chiriac C."/>
            <person name="Salcher M."/>
            <person name="Ghai R."/>
            <person name="Kavagutti S V."/>
        </authorList>
    </citation>
    <scope>NUCLEOTIDE SEQUENCE</scope>
</reference>
<keyword evidence="1" id="KW-0472">Membrane</keyword>
<sequence>MVPAGYDSPEQVCEPSLDMSNLRLWPLRVLWILVPFTTGALVDDALSGRIASLRHGATALFWIVWAVTLVATLVPRGPSLTAVRLVLPASAAAALWCSALVTIDATAVAGVVVSIAASAASLVAPAGEEFVNGSSYGDERRMLLRPPAALLVLLVPLAAIAVMVGAVAGVLLLLAHMWIIGAVAVVVGLPVAVVATRALHQLTRRWVVFVPAGFVLHDHLALREPVLFPRTDIVKLGPAPADTRATDFTAGASGLAIQVDFAVPVSVTPAAGTDEVEMVGITQFLVMPSRPGHLLAEAERRRIRVARG</sequence>
<protein>
    <submittedName>
        <fullName evidence="2">Unannotated protein</fullName>
    </submittedName>
</protein>
<feature type="transmembrane region" description="Helical" evidence="1">
    <location>
        <begin position="148"/>
        <end position="172"/>
    </location>
</feature>
<dbReference type="AlphaFoldDB" id="A0A6J7NLG5"/>
<dbReference type="EMBL" id="CAFBOS010000049">
    <property type="protein sequence ID" value="CAB4991463.1"/>
    <property type="molecule type" value="Genomic_DNA"/>
</dbReference>
<accession>A0A6J7NLG5</accession>
<name>A0A6J7NLG5_9ZZZZ</name>
<feature type="transmembrane region" description="Helical" evidence="1">
    <location>
        <begin position="25"/>
        <end position="42"/>
    </location>
</feature>
<organism evidence="2">
    <name type="scientific">freshwater metagenome</name>
    <dbReference type="NCBI Taxonomy" id="449393"/>
    <lineage>
        <taxon>unclassified sequences</taxon>
        <taxon>metagenomes</taxon>
        <taxon>ecological metagenomes</taxon>
    </lineage>
</organism>